<dbReference type="EMBL" id="ML987195">
    <property type="protein sequence ID" value="KAF2249492.1"/>
    <property type="molecule type" value="Genomic_DNA"/>
</dbReference>
<evidence type="ECO:0000313" key="1">
    <source>
        <dbReference type="EMBL" id="KAF2249492.1"/>
    </source>
</evidence>
<proteinExistence type="predicted"/>
<dbReference type="InterPro" id="IPR021838">
    <property type="entry name" value="DUF3431"/>
</dbReference>
<name>A0A6A6IHV7_9PLEO</name>
<accession>A0A6A6IHV7</accession>
<dbReference type="PANTHER" id="PTHR37490">
    <property type="entry name" value="EXPRESSED PROTEIN"/>
    <property type="match status" value="1"/>
</dbReference>
<dbReference type="Proteomes" id="UP000800094">
    <property type="component" value="Unassembled WGS sequence"/>
</dbReference>
<evidence type="ECO:0000313" key="2">
    <source>
        <dbReference type="Proteomes" id="UP000800094"/>
    </source>
</evidence>
<dbReference type="Pfam" id="PF11913">
    <property type="entry name" value="DUF3431"/>
    <property type="match status" value="1"/>
</dbReference>
<reference evidence="1" key="1">
    <citation type="journal article" date="2020" name="Stud. Mycol.">
        <title>101 Dothideomycetes genomes: a test case for predicting lifestyles and emergence of pathogens.</title>
        <authorList>
            <person name="Haridas S."/>
            <person name="Albert R."/>
            <person name="Binder M."/>
            <person name="Bloem J."/>
            <person name="Labutti K."/>
            <person name="Salamov A."/>
            <person name="Andreopoulos B."/>
            <person name="Baker S."/>
            <person name="Barry K."/>
            <person name="Bills G."/>
            <person name="Bluhm B."/>
            <person name="Cannon C."/>
            <person name="Castanera R."/>
            <person name="Culley D."/>
            <person name="Daum C."/>
            <person name="Ezra D."/>
            <person name="Gonzalez J."/>
            <person name="Henrissat B."/>
            <person name="Kuo A."/>
            <person name="Liang C."/>
            <person name="Lipzen A."/>
            <person name="Lutzoni F."/>
            <person name="Magnuson J."/>
            <person name="Mondo S."/>
            <person name="Nolan M."/>
            <person name="Ohm R."/>
            <person name="Pangilinan J."/>
            <person name="Park H.-J."/>
            <person name="Ramirez L."/>
            <person name="Alfaro M."/>
            <person name="Sun H."/>
            <person name="Tritt A."/>
            <person name="Yoshinaga Y."/>
            <person name="Zwiers L.-H."/>
            <person name="Turgeon B."/>
            <person name="Goodwin S."/>
            <person name="Spatafora J."/>
            <person name="Crous P."/>
            <person name="Grigoriev I."/>
        </authorList>
    </citation>
    <scope>NUCLEOTIDE SEQUENCE</scope>
    <source>
        <strain evidence="1">CBS 122368</strain>
    </source>
</reference>
<organism evidence="1 2">
    <name type="scientific">Trematosphaeria pertusa</name>
    <dbReference type="NCBI Taxonomy" id="390896"/>
    <lineage>
        <taxon>Eukaryota</taxon>
        <taxon>Fungi</taxon>
        <taxon>Dikarya</taxon>
        <taxon>Ascomycota</taxon>
        <taxon>Pezizomycotina</taxon>
        <taxon>Dothideomycetes</taxon>
        <taxon>Pleosporomycetidae</taxon>
        <taxon>Pleosporales</taxon>
        <taxon>Massarineae</taxon>
        <taxon>Trematosphaeriaceae</taxon>
        <taxon>Trematosphaeria</taxon>
    </lineage>
</organism>
<gene>
    <name evidence="1" type="ORF">BU26DRAFT_531300</name>
</gene>
<sequence length="334" mass="38763">MIRTAMIWRRRHRRFVPIALFIAFSLFLLYSFSTRLSRRSASRTSRAYADQAVLKDTVAQKVARPEEKELVVASLAGDDTRWLDEFFDTWKKNIYVVNNASAPLTVEVNKGREAMPFLTYIIDRYDDLPDVSIFMHSLRYQWHNEDPMYDGVPVLKRLRLEYVRKRGYVALRCTWTMGCPAELRPLQPSSGSDDRSQNERAYAAAFRHLFPGEQVPEAIGAHCSSQFAVSRERIQARPKKQYERIHDWLLETDLDDQISGRIIEYMWHIIFGMPAVDCEDAGECFCQAFGLCNLTCNREECEKRYILPKYATIPQGWPEVGPGTDGWPERGWAD</sequence>
<dbReference type="OrthoDB" id="426718at2759"/>
<dbReference type="RefSeq" id="XP_033684496.1">
    <property type="nucleotide sequence ID" value="XM_033831016.1"/>
</dbReference>
<dbReference type="GeneID" id="54584346"/>
<dbReference type="PANTHER" id="PTHR37490:SF3">
    <property type="entry name" value="DUF3431 DOMAIN CONTAINING PROTEIN"/>
    <property type="match status" value="1"/>
</dbReference>
<dbReference type="AlphaFoldDB" id="A0A6A6IHV7"/>
<keyword evidence="2" id="KW-1185">Reference proteome</keyword>
<protein>
    <submittedName>
        <fullName evidence="1">Uncharacterized protein</fullName>
    </submittedName>
</protein>